<keyword evidence="12" id="KW-1185">Reference proteome</keyword>
<evidence type="ECO:0000259" key="10">
    <source>
        <dbReference type="Pfam" id="PF21088"/>
    </source>
</evidence>
<dbReference type="RefSeq" id="WP_068865721.1">
    <property type="nucleotide sequence ID" value="NZ_LZYB01000008.1"/>
</dbReference>
<evidence type="ECO:0000256" key="3">
    <source>
        <dbReference type="ARBA" id="ARBA00022475"/>
    </source>
</evidence>
<feature type="domain" description="Mechanosensitive ion channel MscS C-terminal" evidence="9">
    <location>
        <begin position="214"/>
        <end position="298"/>
    </location>
</feature>
<evidence type="ECO:0000256" key="7">
    <source>
        <dbReference type="SAM" id="Phobius"/>
    </source>
</evidence>
<feature type="domain" description="Mechanosensitive ion channel MscS" evidence="8">
    <location>
        <begin position="136"/>
        <end position="206"/>
    </location>
</feature>
<evidence type="ECO:0000256" key="4">
    <source>
        <dbReference type="ARBA" id="ARBA00022692"/>
    </source>
</evidence>
<dbReference type="SUPFAM" id="SSF82861">
    <property type="entry name" value="Mechanosensitive channel protein MscS (YggB), transmembrane region"/>
    <property type="match status" value="1"/>
</dbReference>
<dbReference type="InterPro" id="IPR049278">
    <property type="entry name" value="MS_channel_C"/>
</dbReference>
<dbReference type="InterPro" id="IPR011066">
    <property type="entry name" value="MscS_channel_C_sf"/>
</dbReference>
<evidence type="ECO:0000256" key="1">
    <source>
        <dbReference type="ARBA" id="ARBA00004651"/>
    </source>
</evidence>
<comment type="subcellular location">
    <subcellularLocation>
        <location evidence="1">Cell membrane</location>
        <topology evidence="1">Multi-pass membrane protein</topology>
    </subcellularLocation>
</comment>
<feature type="domain" description="Mechanosensitive ion channel transmembrane helices 2/3" evidence="10">
    <location>
        <begin position="93"/>
        <end position="134"/>
    </location>
</feature>
<organism evidence="11 12">
    <name type="scientific">Erythrobacter dokdonensis DSW-74</name>
    <dbReference type="NCBI Taxonomy" id="1300349"/>
    <lineage>
        <taxon>Bacteria</taxon>
        <taxon>Pseudomonadati</taxon>
        <taxon>Pseudomonadota</taxon>
        <taxon>Alphaproteobacteria</taxon>
        <taxon>Sphingomonadales</taxon>
        <taxon>Erythrobacteraceae</taxon>
        <taxon>Erythrobacter/Porphyrobacter group</taxon>
        <taxon>Erythrobacter</taxon>
    </lineage>
</organism>
<sequence>MSRPAPPRNVVSGSEGAIEELASQNTTIAAIVEELDSWALAVGSWRISAFDVLFGLVAVLLLLTAAWLATRLTHAALRRLTALDGTQRVLAEKIVTIVIWVVTFFLGVDLLGIDLTALAVFSGAFGLAIGFGLQKTFGNLISGIILLLDKSIKPGDVISLTDQAGQESFGQIRKIGIRAISVVTRDKTEYLIPNETLMINQVVNWSYSSKEVRVKAPVGVSYNSDLDLVERLLYQAVDETKRVLKQPRARVNIMGFGDNSVDFEVRFWIEDPEEGLSNIRSDVLKRVWQLFHEHGVEIPFPQRDLHLKQGQQLDRLIAALERGRSKGEDEAQ</sequence>
<keyword evidence="4 7" id="KW-0812">Transmembrane</keyword>
<dbReference type="Gene3D" id="2.30.30.60">
    <property type="match status" value="1"/>
</dbReference>
<comment type="caution">
    <text evidence="11">The sequence shown here is derived from an EMBL/GenBank/DDBJ whole genome shotgun (WGS) entry which is preliminary data.</text>
</comment>
<dbReference type="PATRIC" id="fig|1300349.4.peg.2706"/>
<dbReference type="InterPro" id="IPR010920">
    <property type="entry name" value="LSM_dom_sf"/>
</dbReference>
<evidence type="ECO:0000259" key="9">
    <source>
        <dbReference type="Pfam" id="PF21082"/>
    </source>
</evidence>
<protein>
    <submittedName>
        <fullName evidence="11">Mechanosensitive ion channel family protein</fullName>
    </submittedName>
</protein>
<dbReference type="GO" id="GO:0005886">
    <property type="term" value="C:plasma membrane"/>
    <property type="evidence" value="ECO:0007669"/>
    <property type="project" value="UniProtKB-SubCell"/>
</dbReference>
<dbReference type="InterPro" id="IPR023408">
    <property type="entry name" value="MscS_beta-dom_sf"/>
</dbReference>
<feature type="transmembrane region" description="Helical" evidence="7">
    <location>
        <begin position="47"/>
        <end position="69"/>
    </location>
</feature>
<dbReference type="PANTHER" id="PTHR30347">
    <property type="entry name" value="POTASSIUM CHANNEL RELATED"/>
    <property type="match status" value="1"/>
</dbReference>
<dbReference type="InterPro" id="IPR011014">
    <property type="entry name" value="MscS_channel_TM-2"/>
</dbReference>
<evidence type="ECO:0000256" key="2">
    <source>
        <dbReference type="ARBA" id="ARBA00008017"/>
    </source>
</evidence>
<proteinExistence type="inferred from homology"/>
<dbReference type="InterPro" id="IPR006685">
    <property type="entry name" value="MscS_channel_2nd"/>
</dbReference>
<dbReference type="Gene3D" id="1.10.287.1260">
    <property type="match status" value="1"/>
</dbReference>
<dbReference type="STRING" id="1300349.I603_2717"/>
<keyword evidence="5 7" id="KW-1133">Transmembrane helix</keyword>
<evidence type="ECO:0000256" key="5">
    <source>
        <dbReference type="ARBA" id="ARBA00022989"/>
    </source>
</evidence>
<accession>A0A1A7BEH1</accession>
<feature type="transmembrane region" description="Helical" evidence="7">
    <location>
        <begin position="90"/>
        <end position="107"/>
    </location>
</feature>
<name>A0A1A7BEH1_9SPHN</name>
<dbReference type="Pfam" id="PF00924">
    <property type="entry name" value="MS_channel_2nd"/>
    <property type="match status" value="1"/>
</dbReference>
<dbReference type="Gene3D" id="3.30.70.100">
    <property type="match status" value="1"/>
</dbReference>
<dbReference type="PANTHER" id="PTHR30347:SF1">
    <property type="entry name" value="MECHANOSENSITIVE CHANNEL MSCK"/>
    <property type="match status" value="1"/>
</dbReference>
<keyword evidence="3" id="KW-1003">Cell membrane</keyword>
<dbReference type="GO" id="GO:0008381">
    <property type="term" value="F:mechanosensitive monoatomic ion channel activity"/>
    <property type="evidence" value="ECO:0007669"/>
    <property type="project" value="UniProtKB-ARBA"/>
</dbReference>
<evidence type="ECO:0000313" key="11">
    <source>
        <dbReference type="EMBL" id="OBV10156.1"/>
    </source>
</evidence>
<dbReference type="AlphaFoldDB" id="A0A1A7BEH1"/>
<dbReference type="InterPro" id="IPR049142">
    <property type="entry name" value="MS_channel_1st"/>
</dbReference>
<dbReference type="EMBL" id="LZYB01000008">
    <property type="protein sequence ID" value="OBV10156.1"/>
    <property type="molecule type" value="Genomic_DNA"/>
</dbReference>
<reference evidence="11 12" key="1">
    <citation type="submission" date="2016-06" db="EMBL/GenBank/DDBJ databases">
        <title>Genome sequence of Porphyrobacter dokdonensis DSW-74.</title>
        <authorList>
            <person name="Kim J.F."/>
            <person name="Song J.Y."/>
        </authorList>
    </citation>
    <scope>NUCLEOTIDE SEQUENCE [LARGE SCALE GENOMIC DNA]</scope>
    <source>
        <strain evidence="11 12">DSW-74</strain>
    </source>
</reference>
<dbReference type="Pfam" id="PF21082">
    <property type="entry name" value="MS_channel_3rd"/>
    <property type="match status" value="1"/>
</dbReference>
<gene>
    <name evidence="11" type="ORF">I603_2717</name>
</gene>
<dbReference type="Proteomes" id="UP000092484">
    <property type="component" value="Unassembled WGS sequence"/>
</dbReference>
<comment type="similarity">
    <text evidence="2">Belongs to the MscS (TC 1.A.23) family.</text>
</comment>
<dbReference type="SUPFAM" id="SSF82689">
    <property type="entry name" value="Mechanosensitive channel protein MscS (YggB), C-terminal domain"/>
    <property type="match status" value="1"/>
</dbReference>
<keyword evidence="6 7" id="KW-0472">Membrane</keyword>
<dbReference type="SUPFAM" id="SSF50182">
    <property type="entry name" value="Sm-like ribonucleoproteins"/>
    <property type="match status" value="1"/>
</dbReference>
<evidence type="ECO:0000256" key="6">
    <source>
        <dbReference type="ARBA" id="ARBA00023136"/>
    </source>
</evidence>
<dbReference type="Pfam" id="PF21088">
    <property type="entry name" value="MS_channel_1st"/>
    <property type="match status" value="1"/>
</dbReference>
<evidence type="ECO:0000259" key="8">
    <source>
        <dbReference type="Pfam" id="PF00924"/>
    </source>
</evidence>
<dbReference type="InterPro" id="IPR052702">
    <property type="entry name" value="MscS-like_channel"/>
</dbReference>
<evidence type="ECO:0000313" key="12">
    <source>
        <dbReference type="Proteomes" id="UP000092484"/>
    </source>
</evidence>